<evidence type="ECO:0000256" key="6">
    <source>
        <dbReference type="ARBA" id="ARBA00022533"/>
    </source>
</evidence>
<dbReference type="GO" id="GO:0006002">
    <property type="term" value="P:fructose 6-phosphate metabolic process"/>
    <property type="evidence" value="ECO:0007669"/>
    <property type="project" value="InterPro"/>
</dbReference>
<dbReference type="EC" id="2.7.1.11" evidence="4"/>
<dbReference type="GO" id="GO:0048029">
    <property type="term" value="F:monosaccharide binding"/>
    <property type="evidence" value="ECO:0007669"/>
    <property type="project" value="TreeGrafter"/>
</dbReference>
<organism evidence="17 18">
    <name type="scientific">Glaciecola punicea ACAM 611</name>
    <dbReference type="NCBI Taxonomy" id="1121923"/>
    <lineage>
        <taxon>Bacteria</taxon>
        <taxon>Pseudomonadati</taxon>
        <taxon>Pseudomonadota</taxon>
        <taxon>Gammaproteobacteria</taxon>
        <taxon>Alteromonadales</taxon>
        <taxon>Alteromonadaceae</taxon>
        <taxon>Glaciecola</taxon>
    </lineage>
</organism>
<dbReference type="InterPro" id="IPR000023">
    <property type="entry name" value="Phosphofructokinase_dom"/>
</dbReference>
<keyword evidence="8" id="KW-0479">Metal-binding</keyword>
<evidence type="ECO:0000256" key="12">
    <source>
        <dbReference type="ARBA" id="ARBA00022842"/>
    </source>
</evidence>
<comment type="cofactor">
    <cofactor evidence="1">
        <name>Mg(2+)</name>
        <dbReference type="ChEBI" id="CHEBI:18420"/>
    </cofactor>
</comment>
<evidence type="ECO:0000313" key="18">
    <source>
        <dbReference type="Proteomes" id="UP000053586"/>
    </source>
</evidence>
<dbReference type="GO" id="GO:0003872">
    <property type="term" value="F:6-phosphofructokinase activity"/>
    <property type="evidence" value="ECO:0007669"/>
    <property type="project" value="UniProtKB-EC"/>
</dbReference>
<dbReference type="Gene3D" id="3.40.50.450">
    <property type="match status" value="1"/>
</dbReference>
<evidence type="ECO:0000259" key="16">
    <source>
        <dbReference type="Pfam" id="PF00365"/>
    </source>
</evidence>
<reference evidence="17 18" key="1">
    <citation type="journal article" date="2012" name="J. Bacteriol.">
        <title>Genome sequence of proteorhodopsin-containing sea ice bacterium Glaciecola punicea ACAM 611T.</title>
        <authorList>
            <person name="Qin Q.-L."/>
            <person name="Xie B.-B."/>
            <person name="Shu Y.-L."/>
            <person name="Rong J.-C."/>
            <person name="Zhao D.-L."/>
            <person name="Zhang X.-Y."/>
            <person name="Chen X.-L."/>
            <person name="Zhou B.-C."/>
            <person name="Zhanga Y.-Z."/>
        </authorList>
    </citation>
    <scope>NUCLEOTIDE SEQUENCE [LARGE SCALE GENOMIC DNA]</scope>
    <source>
        <strain evidence="17 18">ACAM 611</strain>
    </source>
</reference>
<comment type="catalytic activity">
    <reaction evidence="15">
        <text>beta-D-fructose 6-phosphate + ATP = beta-D-fructose 1,6-bisphosphate + ADP + H(+)</text>
        <dbReference type="Rhea" id="RHEA:16109"/>
        <dbReference type="ChEBI" id="CHEBI:15378"/>
        <dbReference type="ChEBI" id="CHEBI:30616"/>
        <dbReference type="ChEBI" id="CHEBI:32966"/>
        <dbReference type="ChEBI" id="CHEBI:57634"/>
        <dbReference type="ChEBI" id="CHEBI:456216"/>
        <dbReference type="EC" id="2.7.1.11"/>
    </reaction>
</comment>
<dbReference type="PRINTS" id="PR00476">
    <property type="entry name" value="PHFRCTKINASE"/>
</dbReference>
<dbReference type="UniPathway" id="UPA00109">
    <property type="reaction ID" value="UER00182"/>
</dbReference>
<protein>
    <recommendedName>
        <fullName evidence="4">6-phosphofructokinase</fullName>
        <ecNumber evidence="4">2.7.1.11</ecNumber>
    </recommendedName>
</protein>
<evidence type="ECO:0000256" key="5">
    <source>
        <dbReference type="ARBA" id="ARBA00022490"/>
    </source>
</evidence>
<dbReference type="InterPro" id="IPR035966">
    <property type="entry name" value="PKF_sf"/>
</dbReference>
<evidence type="ECO:0000256" key="8">
    <source>
        <dbReference type="ARBA" id="ARBA00022723"/>
    </source>
</evidence>
<dbReference type="NCBIfam" id="NF002872">
    <property type="entry name" value="PRK03202.1"/>
    <property type="match status" value="1"/>
</dbReference>
<dbReference type="GO" id="GO:0030388">
    <property type="term" value="P:fructose 1,6-bisphosphate metabolic process"/>
    <property type="evidence" value="ECO:0007669"/>
    <property type="project" value="TreeGrafter"/>
</dbReference>
<dbReference type="STRING" id="56804.BAE46_11440"/>
<evidence type="ECO:0000313" key="17">
    <source>
        <dbReference type="EMBL" id="GAB54554.1"/>
    </source>
</evidence>
<evidence type="ECO:0000256" key="11">
    <source>
        <dbReference type="ARBA" id="ARBA00022840"/>
    </source>
</evidence>
<dbReference type="Pfam" id="PF00365">
    <property type="entry name" value="PFK"/>
    <property type="match status" value="1"/>
</dbReference>
<dbReference type="EMBL" id="BAET01000006">
    <property type="protein sequence ID" value="GAB54554.1"/>
    <property type="molecule type" value="Genomic_DNA"/>
</dbReference>
<dbReference type="GO" id="GO:0005524">
    <property type="term" value="F:ATP binding"/>
    <property type="evidence" value="ECO:0007669"/>
    <property type="project" value="UniProtKB-KW"/>
</dbReference>
<dbReference type="GO" id="GO:0016208">
    <property type="term" value="F:AMP binding"/>
    <property type="evidence" value="ECO:0007669"/>
    <property type="project" value="TreeGrafter"/>
</dbReference>
<evidence type="ECO:0000256" key="13">
    <source>
        <dbReference type="ARBA" id="ARBA00023152"/>
    </source>
</evidence>
<evidence type="ECO:0000256" key="9">
    <source>
        <dbReference type="ARBA" id="ARBA00022741"/>
    </source>
</evidence>
<keyword evidence="18" id="KW-1185">Reference proteome</keyword>
<evidence type="ECO:0000256" key="1">
    <source>
        <dbReference type="ARBA" id="ARBA00001946"/>
    </source>
</evidence>
<dbReference type="SUPFAM" id="SSF53784">
    <property type="entry name" value="Phosphofructokinase"/>
    <property type="match status" value="1"/>
</dbReference>
<dbReference type="InterPro" id="IPR015912">
    <property type="entry name" value="Phosphofructokinase_CS"/>
</dbReference>
<dbReference type="GO" id="GO:0046872">
    <property type="term" value="F:metal ion binding"/>
    <property type="evidence" value="ECO:0007669"/>
    <property type="project" value="UniProtKB-KW"/>
</dbReference>
<comment type="subcellular location">
    <subcellularLocation>
        <location evidence="2">Cytoplasm</location>
    </subcellularLocation>
</comment>
<dbReference type="eggNOG" id="COG0205">
    <property type="taxonomic scope" value="Bacteria"/>
</dbReference>
<comment type="pathway">
    <text evidence="3">Carbohydrate degradation; glycolysis; D-glyceraldehyde 3-phosphate and glycerone phosphate from D-glucose: step 3/4.</text>
</comment>
<dbReference type="GO" id="GO:0061621">
    <property type="term" value="P:canonical glycolysis"/>
    <property type="evidence" value="ECO:0007669"/>
    <property type="project" value="TreeGrafter"/>
</dbReference>
<evidence type="ECO:0000256" key="14">
    <source>
        <dbReference type="ARBA" id="ARBA00038478"/>
    </source>
</evidence>
<gene>
    <name evidence="17" type="primary">pfkA1</name>
    <name evidence="17" type="ORF">GPUN_0407</name>
</gene>
<name>H5T8B3_9ALTE</name>
<comment type="caution">
    <text evidence="17">The sequence shown here is derived from an EMBL/GenBank/DDBJ whole genome shotgun (WGS) entry which is preliminary data.</text>
</comment>
<dbReference type="InterPro" id="IPR022953">
    <property type="entry name" value="ATP_PFK"/>
</dbReference>
<dbReference type="OrthoDB" id="9802503at2"/>
<keyword evidence="7" id="KW-0808">Transferase</keyword>
<sequence length="323" mass="34705">MASDIKHIGILTSGGDAPGMNAAVFAVAKTANNHGIKLSGIRKGFEGLIDNDLLPLDPNEMQRLMHQGGTILKTARSERFMSAQGQNKALRTIEQNKLDAIIAIGGDGTFRGMLALSKISNIPFIGIPGTIDNDIAGTDYTLGFDSAVNTAVKCIDNIRDTAESHNRVFLVEVMGRDSGYIGIHSGLSCGADAILVPESNEDINYLLHKIKHYNSEDAFIVVMCEGDELNVEQVSSKIRKVNAHIDLRIAKLGHIQRGGKPSAQDRMLGIRLGVLATKAIINGESGKMAGVCNNKPTLRPIKSVMKKQSVDAETQDLLTLFCG</sequence>
<evidence type="ECO:0000256" key="7">
    <source>
        <dbReference type="ARBA" id="ARBA00022679"/>
    </source>
</evidence>
<dbReference type="RefSeq" id="WP_006002896.1">
    <property type="nucleotide sequence ID" value="NZ_BAET01000006.1"/>
</dbReference>
<evidence type="ECO:0000256" key="2">
    <source>
        <dbReference type="ARBA" id="ARBA00004496"/>
    </source>
</evidence>
<dbReference type="PROSITE" id="PS00433">
    <property type="entry name" value="PHOSPHOFRUCTOKINASE"/>
    <property type="match status" value="1"/>
</dbReference>
<keyword evidence="11" id="KW-0067">ATP-binding</keyword>
<keyword evidence="13" id="KW-0324">Glycolysis</keyword>
<dbReference type="PANTHER" id="PTHR13697:SF4">
    <property type="entry name" value="ATP-DEPENDENT 6-PHOSPHOFRUCTOKINASE"/>
    <property type="match status" value="1"/>
</dbReference>
<evidence type="ECO:0000256" key="15">
    <source>
        <dbReference type="ARBA" id="ARBA00048070"/>
    </source>
</evidence>
<dbReference type="AlphaFoldDB" id="H5T8B3"/>
<comment type="similarity">
    <text evidence="14">Belongs to the phosphofructokinase type A (PFKA) family.</text>
</comment>
<evidence type="ECO:0000256" key="3">
    <source>
        <dbReference type="ARBA" id="ARBA00004679"/>
    </source>
</evidence>
<dbReference type="PANTHER" id="PTHR13697">
    <property type="entry name" value="PHOSPHOFRUCTOKINASE"/>
    <property type="match status" value="1"/>
</dbReference>
<proteinExistence type="inferred from homology"/>
<accession>H5T8B3</accession>
<reference evidence="17 18" key="2">
    <citation type="journal article" date="2017" name="Antonie Van Leeuwenhoek">
        <title>Rhizobium rhizosphaerae sp. nov., a novel species isolated from rice rhizosphere.</title>
        <authorList>
            <person name="Zhao J.J."/>
            <person name="Zhang J."/>
            <person name="Zhang R.J."/>
            <person name="Zhang C.W."/>
            <person name="Yin H.Q."/>
            <person name="Zhang X.X."/>
        </authorList>
    </citation>
    <scope>NUCLEOTIDE SEQUENCE [LARGE SCALE GENOMIC DNA]</scope>
    <source>
        <strain evidence="17 18">ACAM 611</strain>
    </source>
</reference>
<dbReference type="FunFam" id="3.40.50.460:FF:000002">
    <property type="entry name" value="ATP-dependent 6-phosphofructokinase"/>
    <property type="match status" value="1"/>
</dbReference>
<keyword evidence="9" id="KW-0547">Nucleotide-binding</keyword>
<dbReference type="GO" id="GO:0042802">
    <property type="term" value="F:identical protein binding"/>
    <property type="evidence" value="ECO:0007669"/>
    <property type="project" value="TreeGrafter"/>
</dbReference>
<keyword evidence="6" id="KW-0021">Allosteric enzyme</keyword>
<dbReference type="Gene3D" id="3.40.50.460">
    <property type="entry name" value="Phosphofructokinase domain"/>
    <property type="match status" value="1"/>
</dbReference>
<evidence type="ECO:0000256" key="4">
    <source>
        <dbReference type="ARBA" id="ARBA00012055"/>
    </source>
</evidence>
<dbReference type="InterPro" id="IPR012003">
    <property type="entry name" value="ATP_PFK_prok-type"/>
</dbReference>
<dbReference type="GO" id="GO:0070095">
    <property type="term" value="F:fructose-6-phosphate binding"/>
    <property type="evidence" value="ECO:0007669"/>
    <property type="project" value="TreeGrafter"/>
</dbReference>
<keyword evidence="12" id="KW-0460">Magnesium</keyword>
<keyword evidence="10 17" id="KW-0418">Kinase</keyword>
<evidence type="ECO:0000256" key="10">
    <source>
        <dbReference type="ARBA" id="ARBA00022777"/>
    </source>
</evidence>
<dbReference type="GO" id="GO:0005945">
    <property type="term" value="C:6-phosphofructokinase complex"/>
    <property type="evidence" value="ECO:0007669"/>
    <property type="project" value="TreeGrafter"/>
</dbReference>
<dbReference type="Proteomes" id="UP000053586">
    <property type="component" value="Unassembled WGS sequence"/>
</dbReference>
<feature type="domain" description="Phosphofructokinase" evidence="16">
    <location>
        <begin position="8"/>
        <end position="280"/>
    </location>
</feature>
<keyword evidence="5" id="KW-0963">Cytoplasm</keyword>
<dbReference type="PIRSF" id="PIRSF000532">
    <property type="entry name" value="ATP_PFK_prok"/>
    <property type="match status" value="1"/>
</dbReference>